<dbReference type="InterPro" id="IPR000537">
    <property type="entry name" value="UbiA_prenyltransferase"/>
</dbReference>
<dbReference type="NCBIfam" id="TIGR01473">
    <property type="entry name" value="cyoE_ctaB"/>
    <property type="match status" value="1"/>
</dbReference>
<feature type="transmembrane region" description="Helical" evidence="14">
    <location>
        <begin position="244"/>
        <end position="265"/>
    </location>
</feature>
<evidence type="ECO:0000256" key="11">
    <source>
        <dbReference type="ARBA" id="ARBA00040810"/>
    </source>
</evidence>
<dbReference type="KEGG" id="tmc:LMI_0915"/>
<evidence type="ECO:0000256" key="2">
    <source>
        <dbReference type="ARBA" id="ARBA00004919"/>
    </source>
</evidence>
<keyword evidence="8 14" id="KW-0350">Heme biosynthesis</keyword>
<dbReference type="RefSeq" id="WP_416419552.1">
    <property type="nucleotide sequence ID" value="NZ_CP020614.1"/>
</dbReference>
<dbReference type="STRING" id="451.B6N58_10860"/>
<feature type="transmembrane region" description="Helical" evidence="14">
    <location>
        <begin position="53"/>
        <end position="73"/>
    </location>
</feature>
<name>A0A098GCM1_LEGMI</name>
<dbReference type="CDD" id="cd13957">
    <property type="entry name" value="PT_UbiA_Cox10"/>
    <property type="match status" value="1"/>
</dbReference>
<dbReference type="InterPro" id="IPR006369">
    <property type="entry name" value="Protohaem_IX_farnesylTrfase"/>
</dbReference>
<keyword evidence="5 14" id="KW-0808">Transferase</keyword>
<protein>
    <recommendedName>
        <fullName evidence="11 14">Protoheme IX farnesyltransferase</fullName>
        <ecNumber evidence="3 14">2.5.1.141</ecNumber>
    </recommendedName>
    <alternativeName>
        <fullName evidence="12 14">Heme B farnesyltransferase</fullName>
    </alternativeName>
    <alternativeName>
        <fullName evidence="10 14">Heme O synthase</fullName>
    </alternativeName>
</protein>
<dbReference type="Pfam" id="PF01040">
    <property type="entry name" value="UbiA"/>
    <property type="match status" value="1"/>
</dbReference>
<evidence type="ECO:0000256" key="9">
    <source>
        <dbReference type="ARBA" id="ARBA00023136"/>
    </source>
</evidence>
<dbReference type="InterPro" id="IPR044878">
    <property type="entry name" value="UbiA_sf"/>
</dbReference>
<keyword evidence="4 14" id="KW-1003">Cell membrane</keyword>
<evidence type="ECO:0000256" key="6">
    <source>
        <dbReference type="ARBA" id="ARBA00022692"/>
    </source>
</evidence>
<comment type="function">
    <text evidence="14">Converts heme B (protoheme IX) to heme O by substitution of the vinyl group on carbon 2 of heme B porphyrin ring with a hydroxyethyl farnesyl side group.</text>
</comment>
<dbReference type="Proteomes" id="UP000032414">
    <property type="component" value="Chromosome I"/>
</dbReference>
<dbReference type="FunFam" id="1.10.357.140:FF:000001">
    <property type="entry name" value="Protoheme IX farnesyltransferase"/>
    <property type="match status" value="1"/>
</dbReference>
<comment type="pathway">
    <text evidence="2 14">Porphyrin-containing compound metabolism; heme O biosynthesis; heme O from protoheme: step 1/1.</text>
</comment>
<evidence type="ECO:0000313" key="15">
    <source>
        <dbReference type="EMBL" id="CEG60234.1"/>
    </source>
</evidence>
<dbReference type="GO" id="GO:0005886">
    <property type="term" value="C:plasma membrane"/>
    <property type="evidence" value="ECO:0007669"/>
    <property type="project" value="UniProtKB-SubCell"/>
</dbReference>
<proteinExistence type="inferred from homology"/>
<dbReference type="InterPro" id="IPR030470">
    <property type="entry name" value="UbiA_prenylTrfase_CS"/>
</dbReference>
<evidence type="ECO:0000256" key="4">
    <source>
        <dbReference type="ARBA" id="ARBA00022475"/>
    </source>
</evidence>
<dbReference type="AlphaFoldDB" id="A0A098GCM1"/>
<keyword evidence="6 14" id="KW-0812">Transmembrane</keyword>
<feature type="transmembrane region" description="Helical" evidence="14">
    <location>
        <begin position="148"/>
        <end position="167"/>
    </location>
</feature>
<comment type="similarity">
    <text evidence="14">Belongs to the UbiA prenyltransferase family. Protoheme IX farnesyltransferase subfamily.</text>
</comment>
<feature type="transmembrane region" description="Helical" evidence="14">
    <location>
        <begin position="94"/>
        <end position="115"/>
    </location>
</feature>
<dbReference type="PANTHER" id="PTHR43448">
    <property type="entry name" value="PROTOHEME IX FARNESYLTRANSFERASE, MITOCHONDRIAL"/>
    <property type="match status" value="1"/>
</dbReference>
<dbReference type="HAMAP" id="MF_00154">
    <property type="entry name" value="CyoE_CtaB"/>
    <property type="match status" value="1"/>
</dbReference>
<comment type="catalytic activity">
    <reaction evidence="13 14">
        <text>heme b + (2E,6E)-farnesyl diphosphate + H2O = Fe(II)-heme o + diphosphate</text>
        <dbReference type="Rhea" id="RHEA:28070"/>
        <dbReference type="ChEBI" id="CHEBI:15377"/>
        <dbReference type="ChEBI" id="CHEBI:33019"/>
        <dbReference type="ChEBI" id="CHEBI:60344"/>
        <dbReference type="ChEBI" id="CHEBI:60530"/>
        <dbReference type="ChEBI" id="CHEBI:175763"/>
        <dbReference type="EC" id="2.5.1.141"/>
    </reaction>
</comment>
<evidence type="ECO:0000256" key="1">
    <source>
        <dbReference type="ARBA" id="ARBA00004651"/>
    </source>
</evidence>
<keyword evidence="7 14" id="KW-1133">Transmembrane helix</keyword>
<evidence type="ECO:0000256" key="14">
    <source>
        <dbReference type="HAMAP-Rule" id="MF_00154"/>
    </source>
</evidence>
<gene>
    <name evidence="14 15" type="primary">cyoE</name>
    <name evidence="15" type="ORF">LMI_0915</name>
</gene>
<comment type="subcellular location">
    <subcellularLocation>
        <location evidence="1 14">Cell membrane</location>
        <topology evidence="1 14">Multi-pass membrane protein</topology>
    </subcellularLocation>
</comment>
<evidence type="ECO:0000313" key="16">
    <source>
        <dbReference type="Proteomes" id="UP000032414"/>
    </source>
</evidence>
<feature type="transmembrane region" description="Helical" evidence="14">
    <location>
        <begin position="277"/>
        <end position="296"/>
    </location>
</feature>
<dbReference type="Gene3D" id="1.10.357.140">
    <property type="entry name" value="UbiA prenyltransferase"/>
    <property type="match status" value="1"/>
</dbReference>
<dbReference type="EC" id="2.5.1.141" evidence="3 14"/>
<evidence type="ECO:0000256" key="12">
    <source>
        <dbReference type="ARBA" id="ARBA00042475"/>
    </source>
</evidence>
<dbReference type="GO" id="GO:0048034">
    <property type="term" value="P:heme O biosynthetic process"/>
    <property type="evidence" value="ECO:0007669"/>
    <property type="project" value="UniProtKB-UniRule"/>
</dbReference>
<dbReference type="PROSITE" id="PS00943">
    <property type="entry name" value="UBIA"/>
    <property type="match status" value="1"/>
</dbReference>
<feature type="transmembrane region" description="Helical" evidence="14">
    <location>
        <begin position="217"/>
        <end position="238"/>
    </location>
</feature>
<dbReference type="NCBIfam" id="NF003349">
    <property type="entry name" value="PRK04375.1-2"/>
    <property type="match status" value="1"/>
</dbReference>
<dbReference type="UniPathway" id="UPA00834">
    <property type="reaction ID" value="UER00712"/>
</dbReference>
<feature type="transmembrane region" description="Helical" evidence="14">
    <location>
        <begin position="27"/>
        <end position="47"/>
    </location>
</feature>
<sequence length="297" mass="32790">MMMDANTESGLNKINWRDYMELCKPRVVALMLLTVVVGMYLAVPGWVPIPTLITSLVGIGLCAGSAAAINHLVDKRIDAIMARTKRRPIAGGRVSVRQALYFATTLAALGLTILITFVNVLTAILTFVTLIGYAGIYTGYLKRATPQNIVIGGLAGAAPPLLGWTAVTNQLDPQALLLVLIIFTWTPPHFWALAIYRIEEYKHAEIPMLPVTHGVAFTKLNVLLYTILLLVVTSLPFLVGMSGWLYLAGAGLLGVRFLHWAIVLYRSDRPAIAMRTFRFSIVYLMMLFVFLLVDHYI</sequence>
<evidence type="ECO:0000256" key="13">
    <source>
        <dbReference type="ARBA" id="ARBA00047690"/>
    </source>
</evidence>
<organism evidence="15 16">
    <name type="scientific">Legionella micdadei</name>
    <name type="common">Tatlockia micdadei</name>
    <dbReference type="NCBI Taxonomy" id="451"/>
    <lineage>
        <taxon>Bacteria</taxon>
        <taxon>Pseudomonadati</taxon>
        <taxon>Pseudomonadota</taxon>
        <taxon>Gammaproteobacteria</taxon>
        <taxon>Legionellales</taxon>
        <taxon>Legionellaceae</taxon>
        <taxon>Legionella</taxon>
    </lineage>
</organism>
<dbReference type="EMBL" id="LN614830">
    <property type="protein sequence ID" value="CEG60234.1"/>
    <property type="molecule type" value="Genomic_DNA"/>
</dbReference>
<evidence type="ECO:0000256" key="3">
    <source>
        <dbReference type="ARBA" id="ARBA00012292"/>
    </source>
</evidence>
<reference evidence="16" key="1">
    <citation type="submission" date="2014-09" db="EMBL/GenBank/DDBJ databases">
        <authorList>
            <person name="Gomez-Valero L."/>
        </authorList>
    </citation>
    <scope>NUCLEOTIDE SEQUENCE [LARGE SCALE GENOMIC DNA]</scope>
    <source>
        <strain evidence="16">ATCC33218</strain>
    </source>
</reference>
<evidence type="ECO:0000256" key="7">
    <source>
        <dbReference type="ARBA" id="ARBA00022989"/>
    </source>
</evidence>
<evidence type="ECO:0000256" key="8">
    <source>
        <dbReference type="ARBA" id="ARBA00023133"/>
    </source>
</evidence>
<feature type="transmembrane region" description="Helical" evidence="14">
    <location>
        <begin position="121"/>
        <end position="141"/>
    </location>
</feature>
<evidence type="ECO:0000256" key="10">
    <source>
        <dbReference type="ARBA" id="ARBA00030253"/>
    </source>
</evidence>
<comment type="miscellaneous">
    <text evidence="14">Carbon 2 of the heme B porphyrin ring is defined according to the Fischer nomenclature.</text>
</comment>
<keyword evidence="9 14" id="KW-0472">Membrane</keyword>
<feature type="transmembrane region" description="Helical" evidence="14">
    <location>
        <begin position="173"/>
        <end position="196"/>
    </location>
</feature>
<dbReference type="PANTHER" id="PTHR43448:SF7">
    <property type="entry name" value="4-HYDROXYBENZOATE SOLANESYLTRANSFERASE"/>
    <property type="match status" value="1"/>
</dbReference>
<dbReference type="HOGENOM" id="CLU_029631_0_2_6"/>
<evidence type="ECO:0000256" key="5">
    <source>
        <dbReference type="ARBA" id="ARBA00022679"/>
    </source>
</evidence>
<accession>A0A098GCM1</accession>
<dbReference type="GO" id="GO:0008495">
    <property type="term" value="F:protoheme IX farnesyltransferase activity"/>
    <property type="evidence" value="ECO:0007669"/>
    <property type="project" value="UniProtKB-UniRule"/>
</dbReference>